<comment type="caution">
    <text evidence="17">The sequence shown here is derived from an EMBL/GenBank/DDBJ whole genome shotgun (WGS) entry which is preliminary data.</text>
</comment>
<dbReference type="GO" id="GO:0020037">
    <property type="term" value="F:heme binding"/>
    <property type="evidence" value="ECO:0007669"/>
    <property type="project" value="InterPro"/>
</dbReference>
<proteinExistence type="inferred from homology"/>
<organism evidence="17 18">
    <name type="scientific">Phtheirospermum japonicum</name>
    <dbReference type="NCBI Taxonomy" id="374723"/>
    <lineage>
        <taxon>Eukaryota</taxon>
        <taxon>Viridiplantae</taxon>
        <taxon>Streptophyta</taxon>
        <taxon>Embryophyta</taxon>
        <taxon>Tracheophyta</taxon>
        <taxon>Spermatophyta</taxon>
        <taxon>Magnoliopsida</taxon>
        <taxon>eudicotyledons</taxon>
        <taxon>Gunneridae</taxon>
        <taxon>Pentapetalae</taxon>
        <taxon>asterids</taxon>
        <taxon>lamiids</taxon>
        <taxon>Lamiales</taxon>
        <taxon>Orobanchaceae</taxon>
        <taxon>Orobanchaceae incertae sedis</taxon>
        <taxon>Phtheirospermum</taxon>
    </lineage>
</organism>
<evidence type="ECO:0000256" key="6">
    <source>
        <dbReference type="ARBA" id="ARBA00023004"/>
    </source>
</evidence>
<dbReference type="OrthoDB" id="2789670at2759"/>
<evidence type="ECO:0000256" key="14">
    <source>
        <dbReference type="PIRSR" id="PIRSR602401-1"/>
    </source>
</evidence>
<reference evidence="17" key="1">
    <citation type="submission" date="2020-07" db="EMBL/GenBank/DDBJ databases">
        <title>Ethylene signaling mediates host invasion by parasitic plants.</title>
        <authorList>
            <person name="Yoshida S."/>
        </authorList>
    </citation>
    <scope>NUCLEOTIDE SEQUENCE</scope>
    <source>
        <strain evidence="17">Okayama</strain>
    </source>
</reference>
<dbReference type="Gene3D" id="1.10.630.10">
    <property type="entry name" value="Cytochrome P450"/>
    <property type="match status" value="1"/>
</dbReference>
<gene>
    <name evidence="17" type="ORF">PHJA_001289000</name>
</gene>
<dbReference type="CDD" id="cd20654">
    <property type="entry name" value="CYP82"/>
    <property type="match status" value="1"/>
</dbReference>
<evidence type="ECO:0000256" key="13">
    <source>
        <dbReference type="ARBA" id="ARBA00067499"/>
    </source>
</evidence>
<keyword evidence="18" id="KW-1185">Reference proteome</keyword>
<evidence type="ECO:0000256" key="2">
    <source>
        <dbReference type="ARBA" id="ARBA00004167"/>
    </source>
</evidence>
<dbReference type="PANTHER" id="PTHR47947">
    <property type="entry name" value="CYTOCHROME P450 82C3-RELATED"/>
    <property type="match status" value="1"/>
</dbReference>
<dbReference type="InterPro" id="IPR002401">
    <property type="entry name" value="Cyt_P450_E_grp-I"/>
</dbReference>
<keyword evidence="4 14" id="KW-0479">Metal-binding</keyword>
<comment type="cofactor">
    <cofactor evidence="1 14">
        <name>heme</name>
        <dbReference type="ChEBI" id="CHEBI:30413"/>
    </cofactor>
</comment>
<dbReference type="Proteomes" id="UP000653305">
    <property type="component" value="Unassembled WGS sequence"/>
</dbReference>
<dbReference type="EMBL" id="BMAC01000245">
    <property type="protein sequence ID" value="GFP91450.1"/>
    <property type="molecule type" value="Genomic_DNA"/>
</dbReference>
<comment type="similarity">
    <text evidence="15">Belongs to the cytochrome P450 family.</text>
</comment>
<comment type="subcellular location">
    <subcellularLocation>
        <location evidence="2">Membrane</location>
        <topology evidence="2">Single-pass membrane protein</topology>
    </subcellularLocation>
</comment>
<evidence type="ECO:0000313" key="18">
    <source>
        <dbReference type="Proteomes" id="UP000653305"/>
    </source>
</evidence>
<feature type="transmembrane region" description="Helical" evidence="16">
    <location>
        <begin position="230"/>
        <end position="249"/>
    </location>
</feature>
<comment type="catalytic activity">
    <reaction evidence="9">
        <text>(2S)-sakuranetin + reduced [NADPH--hemoprotein reductase] + O2 = (2S)-7-methylcarthamidin + oxidized [NADPH--hemoprotein reductase] + H2O + H(+)</text>
        <dbReference type="Rhea" id="RHEA:73431"/>
        <dbReference type="Rhea" id="RHEA-COMP:11964"/>
        <dbReference type="Rhea" id="RHEA-COMP:11965"/>
        <dbReference type="ChEBI" id="CHEBI:15377"/>
        <dbReference type="ChEBI" id="CHEBI:15378"/>
        <dbReference type="ChEBI" id="CHEBI:15379"/>
        <dbReference type="ChEBI" id="CHEBI:28927"/>
        <dbReference type="ChEBI" id="CHEBI:57618"/>
        <dbReference type="ChEBI" id="CHEBI:58210"/>
        <dbReference type="ChEBI" id="CHEBI:192815"/>
    </reaction>
    <physiologicalReaction direction="left-to-right" evidence="9">
        <dbReference type="Rhea" id="RHEA:73432"/>
    </physiologicalReaction>
</comment>
<keyword evidence="16" id="KW-0812">Transmembrane</keyword>
<keyword evidence="3 14" id="KW-0349">Heme</keyword>
<dbReference type="InterPro" id="IPR050651">
    <property type="entry name" value="Plant_Cytochrome_P450_Monoox"/>
</dbReference>
<dbReference type="AlphaFoldDB" id="A0A830BVG3"/>
<dbReference type="InterPro" id="IPR036396">
    <property type="entry name" value="Cyt_P450_sf"/>
</dbReference>
<comment type="catalytic activity">
    <reaction evidence="11">
        <text>(2S)-naringenin 4',7-dimethyl ether + reduced [NADPH--hemoprotein reductase] + O2 = (2S)-carthamidin-4',7-dimethyl ether + oxidized [NADPH--hemoprotein reductase] + H2O + H(+)</text>
        <dbReference type="Rhea" id="RHEA:73439"/>
        <dbReference type="Rhea" id="RHEA-COMP:11964"/>
        <dbReference type="Rhea" id="RHEA-COMP:11965"/>
        <dbReference type="ChEBI" id="CHEBI:15377"/>
        <dbReference type="ChEBI" id="CHEBI:15378"/>
        <dbReference type="ChEBI" id="CHEBI:15379"/>
        <dbReference type="ChEBI" id="CHEBI:57618"/>
        <dbReference type="ChEBI" id="CHEBI:58210"/>
        <dbReference type="ChEBI" id="CHEBI:192816"/>
        <dbReference type="ChEBI" id="CHEBI:192817"/>
    </reaction>
    <physiologicalReaction direction="left-to-right" evidence="11">
        <dbReference type="Rhea" id="RHEA:73440"/>
    </physiologicalReaction>
</comment>
<dbReference type="GO" id="GO:0005506">
    <property type="term" value="F:iron ion binding"/>
    <property type="evidence" value="ECO:0007669"/>
    <property type="project" value="InterPro"/>
</dbReference>
<keyword evidence="16" id="KW-1133">Transmembrane helix</keyword>
<dbReference type="GO" id="GO:0016705">
    <property type="term" value="F:oxidoreductase activity, acting on paired donors, with incorporation or reduction of molecular oxygen"/>
    <property type="evidence" value="ECO:0007669"/>
    <property type="project" value="InterPro"/>
</dbReference>
<dbReference type="PRINTS" id="PR00463">
    <property type="entry name" value="EP450I"/>
</dbReference>
<evidence type="ECO:0000256" key="10">
    <source>
        <dbReference type="ARBA" id="ARBA00051691"/>
    </source>
</evidence>
<feature type="transmembrane region" description="Helical" evidence="16">
    <location>
        <begin position="6"/>
        <end position="24"/>
    </location>
</feature>
<dbReference type="Pfam" id="PF00067">
    <property type="entry name" value="p450"/>
    <property type="match status" value="1"/>
</dbReference>
<keyword evidence="7 15" id="KW-0503">Monooxygenase</keyword>
<evidence type="ECO:0000256" key="3">
    <source>
        <dbReference type="ARBA" id="ARBA00022617"/>
    </source>
</evidence>
<protein>
    <recommendedName>
        <fullName evidence="13">Flavonoid-6-hydroxylase</fullName>
    </recommendedName>
</protein>
<evidence type="ECO:0000256" key="12">
    <source>
        <dbReference type="ARBA" id="ARBA00052216"/>
    </source>
</evidence>
<dbReference type="InterPro" id="IPR001128">
    <property type="entry name" value="Cyt_P450"/>
</dbReference>
<evidence type="ECO:0000313" key="17">
    <source>
        <dbReference type="EMBL" id="GFP91450.1"/>
    </source>
</evidence>
<evidence type="ECO:0000256" key="8">
    <source>
        <dbReference type="ARBA" id="ARBA00034479"/>
    </source>
</evidence>
<evidence type="ECO:0000256" key="9">
    <source>
        <dbReference type="ARBA" id="ARBA00050930"/>
    </source>
</evidence>
<keyword evidence="16" id="KW-0472">Membrane</keyword>
<evidence type="ECO:0000256" key="1">
    <source>
        <dbReference type="ARBA" id="ARBA00001971"/>
    </source>
</evidence>
<evidence type="ECO:0000256" key="11">
    <source>
        <dbReference type="ARBA" id="ARBA00052049"/>
    </source>
</evidence>
<dbReference type="SUPFAM" id="SSF48264">
    <property type="entry name" value="Cytochrome P450"/>
    <property type="match status" value="1"/>
</dbReference>
<dbReference type="PANTHER" id="PTHR47947:SF39">
    <property type="entry name" value="CYTOCHROME P450"/>
    <property type="match status" value="1"/>
</dbReference>
<evidence type="ECO:0000256" key="5">
    <source>
        <dbReference type="ARBA" id="ARBA00023002"/>
    </source>
</evidence>
<dbReference type="PROSITE" id="PS00086">
    <property type="entry name" value="CYTOCHROME_P450"/>
    <property type="match status" value="1"/>
</dbReference>
<dbReference type="InterPro" id="IPR017972">
    <property type="entry name" value="Cyt_P450_CS"/>
</dbReference>
<comment type="pathway">
    <text evidence="8">Flavonoid metabolism.</text>
</comment>
<evidence type="ECO:0000256" key="7">
    <source>
        <dbReference type="ARBA" id="ARBA00023033"/>
    </source>
</evidence>
<dbReference type="GO" id="GO:0004497">
    <property type="term" value="F:monooxygenase activity"/>
    <property type="evidence" value="ECO:0007669"/>
    <property type="project" value="UniProtKB-KW"/>
</dbReference>
<keyword evidence="6 14" id="KW-0408">Iron</keyword>
<name>A0A830BVG3_9LAMI</name>
<feature type="binding site" description="axial binding residue" evidence="14">
    <location>
        <position position="467"/>
    </location>
    <ligand>
        <name>heme</name>
        <dbReference type="ChEBI" id="CHEBI:30413"/>
    </ligand>
    <ligandPart>
        <name>Fe</name>
        <dbReference type="ChEBI" id="CHEBI:18248"/>
    </ligandPart>
</feature>
<keyword evidence="5 15" id="KW-0560">Oxidoreductase</keyword>
<accession>A0A830BVG3</accession>
<comment type="catalytic activity">
    <reaction evidence="10">
        <text>genkwanin + reduced [NADPH--hemoprotein reductase] + O2 = scutellarein 7-methyl ether + oxidized [NADPH--hemoprotein reductase] + H2O</text>
        <dbReference type="Rhea" id="RHEA:73427"/>
        <dbReference type="Rhea" id="RHEA-COMP:11964"/>
        <dbReference type="Rhea" id="RHEA-COMP:11965"/>
        <dbReference type="ChEBI" id="CHEBI:15377"/>
        <dbReference type="ChEBI" id="CHEBI:15379"/>
        <dbReference type="ChEBI" id="CHEBI:57618"/>
        <dbReference type="ChEBI" id="CHEBI:58210"/>
        <dbReference type="ChEBI" id="CHEBI:192700"/>
        <dbReference type="ChEBI" id="CHEBI:192701"/>
    </reaction>
    <physiologicalReaction direction="left-to-right" evidence="10">
        <dbReference type="Rhea" id="RHEA:73428"/>
    </physiologicalReaction>
</comment>
<evidence type="ECO:0000256" key="4">
    <source>
        <dbReference type="ARBA" id="ARBA00022723"/>
    </source>
</evidence>
<comment type="catalytic activity">
    <reaction evidence="12">
        <text>apigenin 4',7-dimethyl ether + reduced [NADPH--hemoprotein reductase] + O2 = ladanein + oxidized [NADPH--hemoprotein reductase] + H2O + H(+)</text>
        <dbReference type="Rhea" id="RHEA:73435"/>
        <dbReference type="Rhea" id="RHEA-COMP:11964"/>
        <dbReference type="Rhea" id="RHEA-COMP:11965"/>
        <dbReference type="ChEBI" id="CHEBI:2769"/>
        <dbReference type="ChEBI" id="CHEBI:15377"/>
        <dbReference type="ChEBI" id="CHEBI:15378"/>
        <dbReference type="ChEBI" id="CHEBI:15379"/>
        <dbReference type="ChEBI" id="CHEBI:57618"/>
        <dbReference type="ChEBI" id="CHEBI:58210"/>
        <dbReference type="ChEBI" id="CHEBI:192702"/>
    </reaction>
    <physiologicalReaction direction="left-to-right" evidence="12">
        <dbReference type="Rhea" id="RHEA:73436"/>
    </physiologicalReaction>
</comment>
<evidence type="ECO:0000256" key="16">
    <source>
        <dbReference type="SAM" id="Phobius"/>
    </source>
</evidence>
<dbReference type="PRINTS" id="PR00385">
    <property type="entry name" value="P450"/>
</dbReference>
<evidence type="ECO:0000256" key="15">
    <source>
        <dbReference type="RuleBase" id="RU000461"/>
    </source>
</evidence>
<dbReference type="GO" id="GO:0016020">
    <property type="term" value="C:membrane"/>
    <property type="evidence" value="ECO:0007669"/>
    <property type="project" value="UniProtKB-SubCell"/>
</dbReference>
<sequence>MELSFSIFGAIVAFVFLFYYYYLLWSKYKPETSSTYKAPPEAGGARPFTGHLHLMAGGSSAAELAHFNLAALADRYGPVFTIRLGVRRALVVSSWELAKQLFTTHDVAISSRPRLRAAKHLSFDFAMFGFSPYGKYWSGLRKLISAELLSNRRVELQRNVRVSETARSVNELYKLWDEKKDVGSGRVLVDMKRWLGDLNLNVVVRVVAGKMFYGGEEEETRRCKEVMRDFFNLAGLFVIADALPYLVWLDIGGHEKKMKENAKELDRIVGGWLAEHRREKGCSGDDKKPRDFMDVMLSVVEGAQLHSQYDADTIIKSTCVTLIAGGTDTTTVMLVWALSLLLNNRHVLKKAQEELDKHIGKERRVNESDISNLIYLQAITKETLRLYPAGPLGGTREFSENCNVGGYNVQKGTWLIVNLWKLHRDPHVWGDDPLEFNPERFLSKHEDLDVRGQDFELIPFGAGRRICPGVNFGMQMMHLVLANLLHAFDLSTMLDEMVDMSESAGLTNMKATPLDVLVAPRLSANLYN</sequence>
<dbReference type="FunFam" id="1.10.630.10:FF:000026">
    <property type="entry name" value="Cytochrome P450 82C4"/>
    <property type="match status" value="1"/>
</dbReference>